<comment type="caution">
    <text evidence="9">The sequence shown here is derived from an EMBL/GenBank/DDBJ whole genome shotgun (WGS) entry which is preliminary data.</text>
</comment>
<dbReference type="InterPro" id="IPR009057">
    <property type="entry name" value="Homeodomain-like_sf"/>
</dbReference>
<dbReference type="PROSITE" id="PS00027">
    <property type="entry name" value="HOMEOBOX_1"/>
    <property type="match status" value="1"/>
</dbReference>
<feature type="domain" description="Homeobox" evidence="8">
    <location>
        <begin position="118"/>
        <end position="178"/>
    </location>
</feature>
<dbReference type="PANTHER" id="PTHR24339">
    <property type="entry name" value="HOMEOBOX PROTEIN EMX-RELATED"/>
    <property type="match status" value="1"/>
</dbReference>
<keyword evidence="4 5" id="KW-0539">Nucleus</keyword>
<dbReference type="InterPro" id="IPR050877">
    <property type="entry name" value="EMX-VAX-Noto_Homeobox_TFs"/>
</dbReference>
<evidence type="ECO:0000313" key="10">
    <source>
        <dbReference type="Proteomes" id="UP001054945"/>
    </source>
</evidence>
<evidence type="ECO:0000259" key="8">
    <source>
        <dbReference type="PROSITE" id="PS50071"/>
    </source>
</evidence>
<feature type="region of interest" description="Disordered" evidence="7">
    <location>
        <begin position="98"/>
        <end position="126"/>
    </location>
</feature>
<evidence type="ECO:0000256" key="2">
    <source>
        <dbReference type="ARBA" id="ARBA00023125"/>
    </source>
</evidence>
<dbReference type="PROSITE" id="PS50071">
    <property type="entry name" value="HOMEOBOX_2"/>
    <property type="match status" value="1"/>
</dbReference>
<dbReference type="Proteomes" id="UP001054945">
    <property type="component" value="Unassembled WGS sequence"/>
</dbReference>
<dbReference type="InterPro" id="IPR017970">
    <property type="entry name" value="Homeobox_CS"/>
</dbReference>
<dbReference type="GO" id="GO:0030182">
    <property type="term" value="P:neuron differentiation"/>
    <property type="evidence" value="ECO:0007669"/>
    <property type="project" value="TreeGrafter"/>
</dbReference>
<dbReference type="Pfam" id="PF00046">
    <property type="entry name" value="Homeodomain"/>
    <property type="match status" value="1"/>
</dbReference>
<feature type="DNA-binding region" description="Homeobox" evidence="5">
    <location>
        <begin position="120"/>
        <end position="179"/>
    </location>
</feature>
<dbReference type="InterPro" id="IPR020479">
    <property type="entry name" value="HD_metazoa"/>
</dbReference>
<keyword evidence="3 5" id="KW-0371">Homeobox</keyword>
<dbReference type="GO" id="GO:0007420">
    <property type="term" value="P:brain development"/>
    <property type="evidence" value="ECO:0007669"/>
    <property type="project" value="TreeGrafter"/>
</dbReference>
<dbReference type="PANTHER" id="PTHR24339:SF30">
    <property type="entry name" value="LATERAL MUSCLES SCARCER, ISOFORM B"/>
    <property type="match status" value="1"/>
</dbReference>
<dbReference type="EMBL" id="BPLR01004216">
    <property type="protein sequence ID" value="GIX93212.1"/>
    <property type="molecule type" value="Genomic_DNA"/>
</dbReference>
<evidence type="ECO:0000256" key="1">
    <source>
        <dbReference type="ARBA" id="ARBA00004123"/>
    </source>
</evidence>
<proteinExistence type="predicted"/>
<keyword evidence="2 5" id="KW-0238">DNA-binding</keyword>
<dbReference type="AlphaFoldDB" id="A0AAV4P770"/>
<dbReference type="SUPFAM" id="SSF46689">
    <property type="entry name" value="Homeodomain-like"/>
    <property type="match status" value="1"/>
</dbReference>
<evidence type="ECO:0000256" key="3">
    <source>
        <dbReference type="ARBA" id="ARBA00023155"/>
    </source>
</evidence>
<dbReference type="Gene3D" id="1.10.10.60">
    <property type="entry name" value="Homeodomain-like"/>
    <property type="match status" value="1"/>
</dbReference>
<feature type="compositionally biased region" description="Basic and acidic residues" evidence="7">
    <location>
        <begin position="10"/>
        <end position="23"/>
    </location>
</feature>
<dbReference type="GO" id="GO:0000978">
    <property type="term" value="F:RNA polymerase II cis-regulatory region sequence-specific DNA binding"/>
    <property type="evidence" value="ECO:0007669"/>
    <property type="project" value="TreeGrafter"/>
</dbReference>
<dbReference type="GO" id="GO:0005634">
    <property type="term" value="C:nucleus"/>
    <property type="evidence" value="ECO:0007669"/>
    <property type="project" value="UniProtKB-SubCell"/>
</dbReference>
<sequence length="252" mass="28456">MLLQWISPTNHERPKEGQKEPAPGKRKKRSSLVRLVVPLPSSTANSTPGHIYQAHDGLSTFWRQTSVYPPSNPMLIGADTGRGKCLLCQRDCLPYLNGASSSQEGSENGTDGEGTADDRRKRPRTAFTSSQIKALEAEFEKNKYLSVSKRLQLAKTLKLSETQIKIWFQNRRTKWKRKYSTDLEVLAQHYYQSMGLYAARPMVIGDRLWLFNYPPESPALMPNMMAQNLQPVLDAPLPDVPVVPNRLASPFE</sequence>
<keyword evidence="10" id="KW-1185">Reference proteome</keyword>
<feature type="compositionally biased region" description="Polar residues" evidence="7">
    <location>
        <begin position="98"/>
        <end position="109"/>
    </location>
</feature>
<dbReference type="PRINTS" id="PR00024">
    <property type="entry name" value="HOMEOBOX"/>
</dbReference>
<evidence type="ECO:0000256" key="7">
    <source>
        <dbReference type="SAM" id="MobiDB-lite"/>
    </source>
</evidence>
<gene>
    <name evidence="9" type="primary">GBX2</name>
    <name evidence="9" type="ORF">CEXT_320311</name>
</gene>
<reference evidence="9 10" key="1">
    <citation type="submission" date="2021-06" db="EMBL/GenBank/DDBJ databases">
        <title>Caerostris extrusa draft genome.</title>
        <authorList>
            <person name="Kono N."/>
            <person name="Arakawa K."/>
        </authorList>
    </citation>
    <scope>NUCLEOTIDE SEQUENCE [LARGE SCALE GENOMIC DNA]</scope>
</reference>
<evidence type="ECO:0000256" key="5">
    <source>
        <dbReference type="PROSITE-ProRule" id="PRU00108"/>
    </source>
</evidence>
<accession>A0AAV4P770</accession>
<evidence type="ECO:0000256" key="6">
    <source>
        <dbReference type="RuleBase" id="RU000682"/>
    </source>
</evidence>
<dbReference type="InterPro" id="IPR001356">
    <property type="entry name" value="HD"/>
</dbReference>
<evidence type="ECO:0000313" key="9">
    <source>
        <dbReference type="EMBL" id="GIX93212.1"/>
    </source>
</evidence>
<dbReference type="SMART" id="SM00389">
    <property type="entry name" value="HOX"/>
    <property type="match status" value="1"/>
</dbReference>
<comment type="subcellular location">
    <subcellularLocation>
        <location evidence="1 5 6">Nucleus</location>
    </subcellularLocation>
</comment>
<dbReference type="GO" id="GO:0000981">
    <property type="term" value="F:DNA-binding transcription factor activity, RNA polymerase II-specific"/>
    <property type="evidence" value="ECO:0007669"/>
    <property type="project" value="InterPro"/>
</dbReference>
<dbReference type="CDD" id="cd00086">
    <property type="entry name" value="homeodomain"/>
    <property type="match status" value="1"/>
</dbReference>
<evidence type="ECO:0000256" key="4">
    <source>
        <dbReference type="ARBA" id="ARBA00023242"/>
    </source>
</evidence>
<protein>
    <submittedName>
        <fullName evidence="9">Homeobox protein GBX-2</fullName>
    </submittedName>
</protein>
<name>A0AAV4P770_CAEEX</name>
<organism evidence="9 10">
    <name type="scientific">Caerostris extrusa</name>
    <name type="common">Bark spider</name>
    <name type="synonym">Caerostris bankana</name>
    <dbReference type="NCBI Taxonomy" id="172846"/>
    <lineage>
        <taxon>Eukaryota</taxon>
        <taxon>Metazoa</taxon>
        <taxon>Ecdysozoa</taxon>
        <taxon>Arthropoda</taxon>
        <taxon>Chelicerata</taxon>
        <taxon>Arachnida</taxon>
        <taxon>Araneae</taxon>
        <taxon>Araneomorphae</taxon>
        <taxon>Entelegynae</taxon>
        <taxon>Araneoidea</taxon>
        <taxon>Araneidae</taxon>
        <taxon>Caerostris</taxon>
    </lineage>
</organism>
<feature type="region of interest" description="Disordered" evidence="7">
    <location>
        <begin position="1"/>
        <end position="31"/>
    </location>
</feature>